<keyword evidence="1" id="KW-0812">Transmembrane</keyword>
<dbReference type="Proteomes" id="UP000422519">
    <property type="component" value="Chromosome"/>
</dbReference>
<dbReference type="RefSeq" id="WP_083817124.1">
    <property type="nucleotide sequence ID" value="NZ_AP019862.1"/>
</dbReference>
<organism evidence="2 3">
    <name type="scientific">Rickettsia conorii subsp. heilongjiangensis</name>
    <dbReference type="NCBI Taxonomy" id="226665"/>
    <lineage>
        <taxon>Bacteria</taxon>
        <taxon>Pseudomonadati</taxon>
        <taxon>Pseudomonadota</taxon>
        <taxon>Alphaproteobacteria</taxon>
        <taxon>Rickettsiales</taxon>
        <taxon>Rickettsiaceae</taxon>
        <taxon>Rickettsieae</taxon>
        <taxon>Rickettsia</taxon>
        <taxon>spotted fever group</taxon>
    </lineage>
</organism>
<dbReference type="AlphaFoldDB" id="A0AAD1LSS6"/>
<evidence type="ECO:0000313" key="2">
    <source>
        <dbReference type="EMBL" id="BBM92920.1"/>
    </source>
</evidence>
<proteinExistence type="predicted"/>
<reference evidence="2" key="1">
    <citation type="journal article" date="2019" name="Front. Microbiol.">
        <title>Genomic features of Rickettsia heilongjiangensis revealed by intraspecies comparison and detailed comparison with Rickettsia japonica.</title>
        <authorList>
            <person name="Kasama K."/>
            <person name="Fujita H."/>
            <person name="Yamamoto S."/>
            <person name="Ooka T."/>
            <person name="Gotoh Y."/>
            <person name="Ogura Y."/>
            <person name="Ando S."/>
            <person name="Hayashi T."/>
        </authorList>
    </citation>
    <scope>NUCLEOTIDE SEQUENCE</scope>
    <source>
        <strain evidence="2">HCN-13</strain>
    </source>
</reference>
<sequence>MTESLEPFNDCNPIFIDEIICATLLPTIAADIPATFTILFIPFVITDAINNDLVPLLLLSCVCCCSLCIINHLYFLLFLEKLYAPSYAFV</sequence>
<feature type="transmembrane region" description="Helical" evidence="1">
    <location>
        <begin position="20"/>
        <end position="45"/>
    </location>
</feature>
<gene>
    <name evidence="2" type="ORF">RHHCN13_08010</name>
</gene>
<dbReference type="EMBL" id="AP019863">
    <property type="protein sequence ID" value="BBM92920.1"/>
    <property type="molecule type" value="Genomic_DNA"/>
</dbReference>
<keyword evidence="1" id="KW-0472">Membrane</keyword>
<evidence type="ECO:0000256" key="1">
    <source>
        <dbReference type="SAM" id="Phobius"/>
    </source>
</evidence>
<protein>
    <submittedName>
        <fullName evidence="2">Uncharacterized protein</fullName>
    </submittedName>
</protein>
<keyword evidence="1" id="KW-1133">Transmembrane helix</keyword>
<feature type="transmembrane region" description="Helical" evidence="1">
    <location>
        <begin position="57"/>
        <end position="79"/>
    </location>
</feature>
<accession>A0AAD1LSS6</accession>
<name>A0AAD1LSS6_RICCR</name>
<evidence type="ECO:0000313" key="3">
    <source>
        <dbReference type="Proteomes" id="UP000422519"/>
    </source>
</evidence>